<evidence type="ECO:0000256" key="1">
    <source>
        <dbReference type="SAM" id="Coils"/>
    </source>
</evidence>
<comment type="caution">
    <text evidence="4">The sequence shown here is derived from an EMBL/GenBank/DDBJ whole genome shotgun (WGS) entry which is preliminary data.</text>
</comment>
<evidence type="ECO:0000313" key="5">
    <source>
        <dbReference type="Proteomes" id="UP000236630"/>
    </source>
</evidence>
<gene>
    <name evidence="4" type="ORF">CUMW_261070</name>
</gene>
<dbReference type="AlphaFoldDB" id="A0A2H5QTV2"/>
<evidence type="ECO:0000256" key="2">
    <source>
        <dbReference type="SAM" id="MobiDB-lite"/>
    </source>
</evidence>
<feature type="domain" description="K-box" evidence="3">
    <location>
        <begin position="77"/>
        <end position="118"/>
    </location>
</feature>
<dbReference type="STRING" id="55188.A0A2H5QTV2"/>
<name>A0A2H5QTV2_CITUN</name>
<sequence>MPPPVNGDRNSANGDGKLKSDSSDLDESNGTGGDLPRGAMAADRAPKAVSFLAVVHGQNGSFGRRELINSGTVTEINAQQESVKLRQQIQMLQNSNKHLMRDSLSSLTVKELKQLENRHEFQQANMATGQELNAIHALASRNFFGPAIIEGGGSAYSHPDKKILHLG</sequence>
<dbReference type="GO" id="GO:0003700">
    <property type="term" value="F:DNA-binding transcription factor activity"/>
    <property type="evidence" value="ECO:0007669"/>
    <property type="project" value="InterPro"/>
</dbReference>
<keyword evidence="1" id="KW-0175">Coiled coil</keyword>
<dbReference type="InterPro" id="IPR002487">
    <property type="entry name" value="TF_Kbox"/>
</dbReference>
<dbReference type="GO" id="GO:0005634">
    <property type="term" value="C:nucleus"/>
    <property type="evidence" value="ECO:0007669"/>
    <property type="project" value="InterPro"/>
</dbReference>
<organism evidence="4 5">
    <name type="scientific">Citrus unshiu</name>
    <name type="common">Satsuma mandarin</name>
    <name type="synonym">Citrus nobilis var. unshiu</name>
    <dbReference type="NCBI Taxonomy" id="55188"/>
    <lineage>
        <taxon>Eukaryota</taxon>
        <taxon>Viridiplantae</taxon>
        <taxon>Streptophyta</taxon>
        <taxon>Embryophyta</taxon>
        <taxon>Tracheophyta</taxon>
        <taxon>Spermatophyta</taxon>
        <taxon>Magnoliopsida</taxon>
        <taxon>eudicotyledons</taxon>
        <taxon>Gunneridae</taxon>
        <taxon>Pentapetalae</taxon>
        <taxon>rosids</taxon>
        <taxon>malvids</taxon>
        <taxon>Sapindales</taxon>
        <taxon>Rutaceae</taxon>
        <taxon>Aurantioideae</taxon>
        <taxon>Citrus</taxon>
    </lineage>
</organism>
<keyword evidence="5" id="KW-1185">Reference proteome</keyword>
<evidence type="ECO:0000259" key="3">
    <source>
        <dbReference type="Pfam" id="PF01486"/>
    </source>
</evidence>
<reference evidence="4 5" key="1">
    <citation type="journal article" date="2017" name="Front. Genet.">
        <title>Draft sequencing of the heterozygous diploid genome of Satsuma (Citrus unshiu Marc.) using a hybrid assembly approach.</title>
        <authorList>
            <person name="Shimizu T."/>
            <person name="Tanizawa Y."/>
            <person name="Mochizuki T."/>
            <person name="Nagasaki H."/>
            <person name="Yoshioka T."/>
            <person name="Toyoda A."/>
            <person name="Fujiyama A."/>
            <person name="Kaminuma E."/>
            <person name="Nakamura Y."/>
        </authorList>
    </citation>
    <scope>NUCLEOTIDE SEQUENCE [LARGE SCALE GENOMIC DNA]</scope>
    <source>
        <strain evidence="5">cv. Miyagawa wase</strain>
    </source>
</reference>
<feature type="coiled-coil region" evidence="1">
    <location>
        <begin position="82"/>
        <end position="132"/>
    </location>
</feature>
<dbReference type="Proteomes" id="UP000236630">
    <property type="component" value="Unassembled WGS sequence"/>
</dbReference>
<dbReference type="EMBL" id="BDQV01000802">
    <property type="protein sequence ID" value="GAY68042.1"/>
    <property type="molecule type" value="Genomic_DNA"/>
</dbReference>
<accession>A0A2H5QTV2</accession>
<evidence type="ECO:0000313" key="4">
    <source>
        <dbReference type="EMBL" id="GAY68042.1"/>
    </source>
</evidence>
<protein>
    <recommendedName>
        <fullName evidence="3">K-box domain-containing protein</fullName>
    </recommendedName>
</protein>
<proteinExistence type="predicted"/>
<dbReference type="Pfam" id="PF01486">
    <property type="entry name" value="K-box"/>
    <property type="match status" value="1"/>
</dbReference>
<feature type="region of interest" description="Disordered" evidence="2">
    <location>
        <begin position="1"/>
        <end position="41"/>
    </location>
</feature>